<keyword evidence="2 5" id="KW-0808">Transferase</keyword>
<dbReference type="RefSeq" id="WP_040341667.1">
    <property type="nucleotide sequence ID" value="NZ_CBDRLP010000013.1"/>
</dbReference>
<dbReference type="UniPathway" id="UPA00579">
    <property type="reaction ID" value="UER00640"/>
</dbReference>
<keyword evidence="4 5" id="KW-0418">Kinase</keyword>
<comment type="subcellular location">
    <subcellularLocation>
        <location evidence="5">Cytoplasm</location>
    </subcellularLocation>
</comment>
<dbReference type="AlphaFoldDB" id="A0A165E6T9"/>
<dbReference type="Proteomes" id="UP000076612">
    <property type="component" value="Unassembled WGS sequence"/>
</dbReference>
<name>A0A165E6T9_9MICO</name>
<dbReference type="InterPro" id="IPR027417">
    <property type="entry name" value="P-loop_NTPase"/>
</dbReference>
<evidence type="ECO:0000256" key="3">
    <source>
        <dbReference type="ARBA" id="ARBA00022741"/>
    </source>
</evidence>
<comment type="catalytic activity">
    <reaction evidence="5">
        <text>uridine + ATP = UMP + ADP + H(+)</text>
        <dbReference type="Rhea" id="RHEA:16825"/>
        <dbReference type="ChEBI" id="CHEBI:15378"/>
        <dbReference type="ChEBI" id="CHEBI:16704"/>
        <dbReference type="ChEBI" id="CHEBI:30616"/>
        <dbReference type="ChEBI" id="CHEBI:57865"/>
        <dbReference type="ChEBI" id="CHEBI:456216"/>
        <dbReference type="EC" id="2.7.1.48"/>
    </reaction>
</comment>
<comment type="caution">
    <text evidence="8">The sequence shown here is derived from an EMBL/GenBank/DDBJ whole genome shotgun (WGS) entry which is preliminary data.</text>
</comment>
<dbReference type="UniPathway" id="UPA00574">
    <property type="reaction ID" value="UER00637"/>
</dbReference>
<dbReference type="PRINTS" id="PR00988">
    <property type="entry name" value="URIDINKINASE"/>
</dbReference>
<evidence type="ECO:0000256" key="4">
    <source>
        <dbReference type="ARBA" id="ARBA00022777"/>
    </source>
</evidence>
<evidence type="ECO:0000256" key="1">
    <source>
        <dbReference type="ARBA" id="ARBA00004690"/>
    </source>
</evidence>
<evidence type="ECO:0000313" key="8">
    <source>
        <dbReference type="EMBL" id="PAK95501.1"/>
    </source>
</evidence>
<keyword evidence="5" id="KW-0963">Cytoplasm</keyword>
<evidence type="ECO:0000256" key="5">
    <source>
        <dbReference type="RuleBase" id="RU003825"/>
    </source>
</evidence>
<evidence type="ECO:0000259" key="6">
    <source>
        <dbReference type="Pfam" id="PF00485"/>
    </source>
</evidence>
<dbReference type="Gene3D" id="3.40.50.300">
    <property type="entry name" value="P-loop containing nucleotide triphosphate hydrolases"/>
    <property type="match status" value="1"/>
</dbReference>
<dbReference type="STRING" id="33889.AVW13_10980"/>
<gene>
    <name evidence="7" type="ORF">AVW13_10980</name>
    <name evidence="8" type="ORF">B8X04_09515</name>
</gene>
<dbReference type="GO" id="GO:0005737">
    <property type="term" value="C:cytoplasm"/>
    <property type="evidence" value="ECO:0007669"/>
    <property type="project" value="UniProtKB-SubCell"/>
</dbReference>
<evidence type="ECO:0000313" key="10">
    <source>
        <dbReference type="Proteomes" id="UP000216867"/>
    </source>
</evidence>
<comment type="catalytic activity">
    <reaction evidence="5">
        <text>cytidine + ATP = CMP + ADP + H(+)</text>
        <dbReference type="Rhea" id="RHEA:24674"/>
        <dbReference type="ChEBI" id="CHEBI:15378"/>
        <dbReference type="ChEBI" id="CHEBI:17562"/>
        <dbReference type="ChEBI" id="CHEBI:30616"/>
        <dbReference type="ChEBI" id="CHEBI:60377"/>
        <dbReference type="ChEBI" id="CHEBI:456216"/>
        <dbReference type="EC" id="2.7.1.48"/>
    </reaction>
</comment>
<dbReference type="PANTHER" id="PTHR10285">
    <property type="entry name" value="URIDINE KINASE"/>
    <property type="match status" value="1"/>
</dbReference>
<evidence type="ECO:0000313" key="7">
    <source>
        <dbReference type="EMBL" id="KZE20162.1"/>
    </source>
</evidence>
<accession>A0A165E6T9</accession>
<comment type="pathway">
    <text evidence="1 5">Pyrimidine metabolism; UMP biosynthesis via salvage pathway; UMP from uridine: step 1/1.</text>
</comment>
<dbReference type="EC" id="2.7.1.48" evidence="5"/>
<dbReference type="NCBIfam" id="NF004018">
    <property type="entry name" value="PRK05480.1"/>
    <property type="match status" value="1"/>
</dbReference>
<dbReference type="GO" id="GO:0004849">
    <property type="term" value="F:uridine kinase activity"/>
    <property type="evidence" value="ECO:0007669"/>
    <property type="project" value="UniProtKB-EC"/>
</dbReference>
<dbReference type="CDD" id="cd02023">
    <property type="entry name" value="UMPK"/>
    <property type="match status" value="1"/>
</dbReference>
<dbReference type="GO" id="GO:0044206">
    <property type="term" value="P:UMP salvage"/>
    <property type="evidence" value="ECO:0007669"/>
    <property type="project" value="UniProtKB-UniPathway"/>
</dbReference>
<dbReference type="GO" id="GO:0044211">
    <property type="term" value="P:CTP salvage"/>
    <property type="evidence" value="ECO:0007669"/>
    <property type="project" value="UniProtKB-UniPathway"/>
</dbReference>
<dbReference type="Proteomes" id="UP000216867">
    <property type="component" value="Unassembled WGS sequence"/>
</dbReference>
<reference evidence="8 10" key="3">
    <citation type="submission" date="2017-04" db="EMBL/GenBank/DDBJ databases">
        <title>Kefir bacterial isolates.</title>
        <authorList>
            <person name="Kim Y."/>
            <person name="Blasche S."/>
            <person name="Patil K.R."/>
        </authorList>
    </citation>
    <scope>NUCLEOTIDE SEQUENCE [LARGE SCALE GENOMIC DNA]</scope>
    <source>
        <strain evidence="8 10">OG2</strain>
    </source>
</reference>
<comment type="pathway">
    <text evidence="5">Pyrimidine metabolism; CTP biosynthesis via salvage pathway; CTP from cytidine: step 1/3.</text>
</comment>
<feature type="domain" description="Phosphoribulokinase/uridine kinase" evidence="6">
    <location>
        <begin position="6"/>
        <end position="189"/>
    </location>
</feature>
<evidence type="ECO:0000256" key="2">
    <source>
        <dbReference type="ARBA" id="ARBA00022679"/>
    </source>
</evidence>
<evidence type="ECO:0000313" key="9">
    <source>
        <dbReference type="Proteomes" id="UP000076612"/>
    </source>
</evidence>
<dbReference type="SUPFAM" id="SSF52540">
    <property type="entry name" value="P-loop containing nucleoside triphosphate hydrolases"/>
    <property type="match status" value="1"/>
</dbReference>
<dbReference type="NCBIfam" id="TIGR00235">
    <property type="entry name" value="udk"/>
    <property type="match status" value="1"/>
</dbReference>
<protein>
    <recommendedName>
        <fullName evidence="5">Uridine kinase</fullName>
        <ecNumber evidence="5">2.7.1.48</ecNumber>
    </recommendedName>
</protein>
<dbReference type="EMBL" id="NCWY01000007">
    <property type="protein sequence ID" value="PAK95501.1"/>
    <property type="molecule type" value="Genomic_DNA"/>
</dbReference>
<dbReference type="InterPro" id="IPR000764">
    <property type="entry name" value="Uridine_kinase-like"/>
</dbReference>
<proteinExistence type="inferred from homology"/>
<comment type="similarity">
    <text evidence="5">Belongs to the uridine kinase family.</text>
</comment>
<dbReference type="EMBL" id="LQQR01000016">
    <property type="protein sequence ID" value="KZE20162.1"/>
    <property type="molecule type" value="Genomic_DNA"/>
</dbReference>
<dbReference type="InterPro" id="IPR006083">
    <property type="entry name" value="PRK/URK"/>
</dbReference>
<dbReference type="GO" id="GO:0005524">
    <property type="term" value="F:ATP binding"/>
    <property type="evidence" value="ECO:0007669"/>
    <property type="project" value="UniProtKB-KW"/>
</dbReference>
<organism evidence="8 10">
    <name type="scientific">Brevibacterium casei</name>
    <dbReference type="NCBI Taxonomy" id="33889"/>
    <lineage>
        <taxon>Bacteria</taxon>
        <taxon>Bacillati</taxon>
        <taxon>Actinomycetota</taxon>
        <taxon>Actinomycetes</taxon>
        <taxon>Micrococcales</taxon>
        <taxon>Brevibacteriaceae</taxon>
        <taxon>Brevibacterium</taxon>
    </lineage>
</organism>
<reference evidence="7" key="2">
    <citation type="submission" date="2016-01" db="EMBL/GenBank/DDBJ databases">
        <authorList>
            <person name="Hong K.W."/>
        </authorList>
    </citation>
    <scope>NUCLEOTIDE SEQUENCE</scope>
    <source>
        <strain evidence="7">M40</strain>
    </source>
</reference>
<sequence length="202" mass="22492">MEILTVGVAGGTGSGKTTLTQALLAKCAGVSSVLYHDNYYKRQDELTFAEREKVNYDDLDAFDNDLFVDHLEALRSGIAVESPIYDFADHNRAAETTVVEPAPVIIVEGILIFAEPRICSLLDIKLFVDTDADVRLLRRIKRDVVDRGRTLESVEEQYLGTVKPMHELYVEPSKRNADLIIPEGGHNIVAMDMIMRRIQAGA</sequence>
<keyword evidence="3 5" id="KW-0547">Nucleotide-binding</keyword>
<keyword evidence="5" id="KW-0067">ATP-binding</keyword>
<reference evidence="9" key="1">
    <citation type="submission" date="2016-01" db="EMBL/GenBank/DDBJ databases">
        <title>Draft genome of Chromobacterium sp. F49.</title>
        <authorList>
            <person name="Hong K.W."/>
        </authorList>
    </citation>
    <scope>NUCLEOTIDE SEQUENCE [LARGE SCALE GENOMIC DNA]</scope>
    <source>
        <strain evidence="9">M40</strain>
    </source>
</reference>
<dbReference type="Pfam" id="PF00485">
    <property type="entry name" value="PRK"/>
    <property type="match status" value="1"/>
</dbReference>